<dbReference type="Pfam" id="PF07727">
    <property type="entry name" value="RVT_2"/>
    <property type="match status" value="1"/>
</dbReference>
<evidence type="ECO:0000313" key="2">
    <source>
        <dbReference type="EMBL" id="KAK3011604.1"/>
    </source>
</evidence>
<dbReference type="AlphaFoldDB" id="A0AA88VPP0"/>
<dbReference type="CDD" id="cd09272">
    <property type="entry name" value="RNase_HI_RT_Ty1"/>
    <property type="match status" value="1"/>
</dbReference>
<evidence type="ECO:0000313" key="3">
    <source>
        <dbReference type="Proteomes" id="UP001188597"/>
    </source>
</evidence>
<evidence type="ECO:0000259" key="1">
    <source>
        <dbReference type="Pfam" id="PF07727"/>
    </source>
</evidence>
<name>A0AA88VPP0_9ASTE</name>
<accession>A0AA88VPP0</accession>
<sequence>MLTAAKSMSDVNGLKEQLKREFEMKDLGAAKRILGMEIQKDRPAGILYLSQKNYIERVLQCFDYAGNLDKKRSLTGYIFTFSSCMISWKATLQTIVALSSTEAEYIAATEAVKEAIWLKGLVGDLGLKHESSTVYCDSQSAIHLTKNQMFHERTKHIDDVVSQGTVMVEKISTNENPADMMTKHILEIKFKHCLDLISINSI</sequence>
<dbReference type="EMBL" id="JAVXUP010001443">
    <property type="protein sequence ID" value="KAK3011604.1"/>
    <property type="molecule type" value="Genomic_DNA"/>
</dbReference>
<dbReference type="Proteomes" id="UP001188597">
    <property type="component" value="Unassembled WGS sequence"/>
</dbReference>
<protein>
    <recommendedName>
        <fullName evidence="1">Reverse transcriptase Ty1/copia-type domain-containing protein</fullName>
    </recommendedName>
</protein>
<reference evidence="2" key="1">
    <citation type="submission" date="2022-12" db="EMBL/GenBank/DDBJ databases">
        <title>Draft genome assemblies for two species of Escallonia (Escalloniales).</title>
        <authorList>
            <person name="Chanderbali A."/>
            <person name="Dervinis C."/>
            <person name="Anghel I."/>
            <person name="Soltis D."/>
            <person name="Soltis P."/>
            <person name="Zapata F."/>
        </authorList>
    </citation>
    <scope>NUCLEOTIDE SEQUENCE</scope>
    <source>
        <strain evidence="2">UCBG64.0493</strain>
        <tissue evidence="2">Leaf</tissue>
    </source>
</reference>
<dbReference type="InterPro" id="IPR013103">
    <property type="entry name" value="RVT_2"/>
</dbReference>
<gene>
    <name evidence="2" type="ORF">RJ639_011011</name>
</gene>
<organism evidence="2 3">
    <name type="scientific">Escallonia herrerae</name>
    <dbReference type="NCBI Taxonomy" id="1293975"/>
    <lineage>
        <taxon>Eukaryota</taxon>
        <taxon>Viridiplantae</taxon>
        <taxon>Streptophyta</taxon>
        <taxon>Embryophyta</taxon>
        <taxon>Tracheophyta</taxon>
        <taxon>Spermatophyta</taxon>
        <taxon>Magnoliopsida</taxon>
        <taxon>eudicotyledons</taxon>
        <taxon>Gunneridae</taxon>
        <taxon>Pentapetalae</taxon>
        <taxon>asterids</taxon>
        <taxon>campanulids</taxon>
        <taxon>Escalloniales</taxon>
        <taxon>Escalloniaceae</taxon>
        <taxon>Escallonia</taxon>
    </lineage>
</organism>
<comment type="caution">
    <text evidence="2">The sequence shown here is derived from an EMBL/GenBank/DDBJ whole genome shotgun (WGS) entry which is preliminary data.</text>
</comment>
<keyword evidence="3" id="KW-1185">Reference proteome</keyword>
<proteinExistence type="predicted"/>
<feature type="domain" description="Reverse transcriptase Ty1/copia-type" evidence="1">
    <location>
        <begin position="1"/>
        <end position="68"/>
    </location>
</feature>
<dbReference type="PANTHER" id="PTHR11439">
    <property type="entry name" value="GAG-POL-RELATED RETROTRANSPOSON"/>
    <property type="match status" value="1"/>
</dbReference>